<dbReference type="AlphaFoldDB" id="A0A804J5V4"/>
<dbReference type="PROSITE" id="PS51742">
    <property type="entry name" value="PPC"/>
    <property type="match status" value="1"/>
</dbReference>
<feature type="domain" description="PPC" evidence="1">
    <location>
        <begin position="1"/>
        <end position="140"/>
    </location>
</feature>
<dbReference type="GO" id="GO:0003700">
    <property type="term" value="F:DNA-binding transcription factor activity"/>
    <property type="evidence" value="ECO:0000318"/>
    <property type="project" value="GO_Central"/>
</dbReference>
<dbReference type="InParanoid" id="A0A804J5V4"/>
<dbReference type="EMBL" id="HG996470">
    <property type="protein sequence ID" value="CAG1838972.1"/>
    <property type="molecule type" value="Genomic_DNA"/>
</dbReference>
<dbReference type="PANTHER" id="PTHR31100">
    <property type="entry name" value="AT-HOOK MOTIF NUCLEAR-LOCALIZED PROTEIN 15"/>
    <property type="match status" value="1"/>
</dbReference>
<evidence type="ECO:0000259" key="1">
    <source>
        <dbReference type="PROSITE" id="PS51742"/>
    </source>
</evidence>
<proteinExistence type="predicted"/>
<dbReference type="OMA" id="HHRACGW"/>
<evidence type="ECO:0000313" key="2">
    <source>
        <dbReference type="EMBL" id="CAG1838972.1"/>
    </source>
</evidence>
<accession>A0A804J5V4</accession>
<reference evidence="3" key="2">
    <citation type="submission" date="2021-05" db="UniProtKB">
        <authorList>
            <consortium name="EnsemblPlants"/>
        </authorList>
    </citation>
    <scope>IDENTIFICATION</scope>
    <source>
        <strain evidence="3">subsp. malaccensis</strain>
    </source>
</reference>
<name>A0A804J5V4_MUSAM</name>
<dbReference type="SUPFAM" id="SSF117856">
    <property type="entry name" value="AF0104/ALDC/Ptd012-like"/>
    <property type="match status" value="1"/>
</dbReference>
<dbReference type="Gramene" id="Ma05_t18350.1">
    <property type="protein sequence ID" value="Ma05_p18350.1"/>
    <property type="gene ID" value="Ma05_g18350"/>
</dbReference>
<evidence type="ECO:0000313" key="3">
    <source>
        <dbReference type="EnsemblPlants" id="Ma05_p18350.1"/>
    </source>
</evidence>
<protein>
    <submittedName>
        <fullName evidence="2">(wild Malaysian banana) hypothetical protein</fullName>
    </submittedName>
</protein>
<dbReference type="Pfam" id="PF03479">
    <property type="entry name" value="PCC"/>
    <property type="match status" value="1"/>
</dbReference>
<dbReference type="GO" id="GO:0003680">
    <property type="term" value="F:minor groove of adenine-thymine-rich DNA binding"/>
    <property type="evidence" value="ECO:0000318"/>
    <property type="project" value="GO_Central"/>
</dbReference>
<dbReference type="Proteomes" id="UP000012960">
    <property type="component" value="Unplaced"/>
</dbReference>
<evidence type="ECO:0000313" key="4">
    <source>
        <dbReference type="Proteomes" id="UP000012960"/>
    </source>
</evidence>
<sequence length="176" mass="19075">MKIILYELSNDSDITSGVFDFARRHHVGIFVLGDSGIVANITLCHPSVHGFTSISMSGHFDILSISSTFFLEPPSSSGCIIRLPPLIIALVRPDGQIIGGKVAGPMMVVGPVTFVVAIFSKPELHRLPVAEKDEAVAMEEDVKPGLELFLDQLLQPVVGMKAQQPYCLPLPDAHCW</sequence>
<dbReference type="InterPro" id="IPR014476">
    <property type="entry name" value="AHL15-29"/>
</dbReference>
<gene>
    <name evidence="2" type="ORF">GSMUA_271490.1</name>
</gene>
<dbReference type="PANTHER" id="PTHR31100:SF63">
    <property type="entry name" value="AT-HOOK MOTIF NUCLEAR-LOCALIZED PROTEIN"/>
    <property type="match status" value="1"/>
</dbReference>
<dbReference type="CDD" id="cd11378">
    <property type="entry name" value="DUF296"/>
    <property type="match status" value="1"/>
</dbReference>
<organism evidence="3 4">
    <name type="scientific">Musa acuminata subsp. malaccensis</name>
    <name type="common">Wild banana</name>
    <name type="synonym">Musa malaccensis</name>
    <dbReference type="NCBI Taxonomy" id="214687"/>
    <lineage>
        <taxon>Eukaryota</taxon>
        <taxon>Viridiplantae</taxon>
        <taxon>Streptophyta</taxon>
        <taxon>Embryophyta</taxon>
        <taxon>Tracheophyta</taxon>
        <taxon>Spermatophyta</taxon>
        <taxon>Magnoliopsida</taxon>
        <taxon>Liliopsida</taxon>
        <taxon>Zingiberales</taxon>
        <taxon>Musaceae</taxon>
        <taxon>Musa</taxon>
    </lineage>
</organism>
<dbReference type="GO" id="GO:0005634">
    <property type="term" value="C:nucleus"/>
    <property type="evidence" value="ECO:0000318"/>
    <property type="project" value="GO_Central"/>
</dbReference>
<dbReference type="InterPro" id="IPR005175">
    <property type="entry name" value="PPC_dom"/>
</dbReference>
<reference evidence="2" key="1">
    <citation type="submission" date="2021-03" db="EMBL/GenBank/DDBJ databases">
        <authorList>
            <consortium name="Genoscope - CEA"/>
            <person name="William W."/>
        </authorList>
    </citation>
    <scope>NUCLEOTIDE SEQUENCE</scope>
    <source>
        <strain evidence="2">Doubled-haploid Pahang</strain>
    </source>
</reference>
<keyword evidence="4" id="KW-1185">Reference proteome</keyword>
<dbReference type="EnsemblPlants" id="Ma05_t18350.1">
    <property type="protein sequence ID" value="Ma05_p18350.1"/>
    <property type="gene ID" value="Ma05_g18350"/>
</dbReference>
<dbReference type="Gene3D" id="3.30.1330.80">
    <property type="entry name" value="Hypothetical protein, similar to alpha- acetolactate decarboxylase, domain 2"/>
    <property type="match status" value="1"/>
</dbReference>